<evidence type="ECO:0000256" key="5">
    <source>
        <dbReference type="ARBA" id="ARBA00023136"/>
    </source>
</evidence>
<dbReference type="PANTHER" id="PTHR40064">
    <property type="entry name" value="MEMBRANE PROTEIN-RELATED"/>
    <property type="match status" value="1"/>
</dbReference>
<dbReference type="InterPro" id="IPR021062">
    <property type="entry name" value="ArAE_1_C"/>
</dbReference>
<accession>A0A2S7N3H7</accession>
<keyword evidence="5 6" id="KW-0472">Membrane</keyword>
<evidence type="ECO:0000256" key="3">
    <source>
        <dbReference type="ARBA" id="ARBA00022692"/>
    </source>
</evidence>
<dbReference type="PANTHER" id="PTHR40064:SF1">
    <property type="entry name" value="MEMBRANE PROTEIN"/>
    <property type="match status" value="1"/>
</dbReference>
<dbReference type="Proteomes" id="UP000239663">
    <property type="component" value="Unassembled WGS sequence"/>
</dbReference>
<feature type="transmembrane region" description="Helical" evidence="6">
    <location>
        <begin position="53"/>
        <end position="74"/>
    </location>
</feature>
<keyword evidence="3 6" id="KW-0812">Transmembrane</keyword>
<keyword evidence="2" id="KW-1003">Cell membrane</keyword>
<keyword evidence="9" id="KW-1185">Reference proteome</keyword>
<keyword evidence="4 6" id="KW-1133">Transmembrane helix</keyword>
<dbReference type="Pfam" id="PF11728">
    <property type="entry name" value="ArAE_1_C"/>
    <property type="match status" value="1"/>
</dbReference>
<name>A0A2S7N3H7_9BACI</name>
<gene>
    <name evidence="8" type="ORF">CYL18_01425</name>
</gene>
<dbReference type="AlphaFoldDB" id="A0A2S7N3H7"/>
<evidence type="ECO:0000313" key="9">
    <source>
        <dbReference type="Proteomes" id="UP000239663"/>
    </source>
</evidence>
<dbReference type="Pfam" id="PF06081">
    <property type="entry name" value="ArAE_1"/>
    <property type="match status" value="1"/>
</dbReference>
<dbReference type="InterPro" id="IPR038323">
    <property type="entry name" value="ArAE_1_C_sf"/>
</dbReference>
<dbReference type="Gene3D" id="1.20.120.940">
    <property type="entry name" value="Putative aromatic acid exporter, C-terminal domain"/>
    <property type="match status" value="1"/>
</dbReference>
<evidence type="ECO:0000256" key="6">
    <source>
        <dbReference type="SAM" id="Phobius"/>
    </source>
</evidence>
<proteinExistence type="predicted"/>
<comment type="caution">
    <text evidence="8">The sequence shown here is derived from an EMBL/GenBank/DDBJ whole genome shotgun (WGS) entry which is preliminary data.</text>
</comment>
<evidence type="ECO:0000256" key="2">
    <source>
        <dbReference type="ARBA" id="ARBA00022475"/>
    </source>
</evidence>
<reference evidence="8 9" key="1">
    <citation type="submission" date="2017-12" db="EMBL/GenBank/DDBJ databases">
        <title>Taxonomic description and draft genome of Pradoshia cofamensis Gen. nov., sp. nov., a thermotolerant bacillale isolated from anterior gut of earthworm Eisenia fetida.</title>
        <authorList>
            <person name="Saha T."/>
            <person name="Chakraborty R."/>
        </authorList>
    </citation>
    <scope>NUCLEOTIDE SEQUENCE [LARGE SCALE GENOMIC DNA]</scope>
    <source>
        <strain evidence="8 9">EAG3</strain>
    </source>
</reference>
<evidence type="ECO:0000313" key="8">
    <source>
        <dbReference type="EMBL" id="PQD96584.1"/>
    </source>
</evidence>
<dbReference type="InterPro" id="IPR010343">
    <property type="entry name" value="ArAE_1"/>
</dbReference>
<organism evidence="8 9">
    <name type="scientific">Pradoshia eiseniae</name>
    <dbReference type="NCBI Taxonomy" id="2064768"/>
    <lineage>
        <taxon>Bacteria</taxon>
        <taxon>Bacillati</taxon>
        <taxon>Bacillota</taxon>
        <taxon>Bacilli</taxon>
        <taxon>Bacillales</taxon>
        <taxon>Bacillaceae</taxon>
        <taxon>Pradoshia</taxon>
    </lineage>
</organism>
<feature type="domain" description="Putative aromatic acid exporter C-terminal" evidence="7">
    <location>
        <begin position="146"/>
        <end position="311"/>
    </location>
</feature>
<evidence type="ECO:0000259" key="7">
    <source>
        <dbReference type="Pfam" id="PF11728"/>
    </source>
</evidence>
<dbReference type="GO" id="GO:0005886">
    <property type="term" value="C:plasma membrane"/>
    <property type="evidence" value="ECO:0007669"/>
    <property type="project" value="UniProtKB-SubCell"/>
</dbReference>
<feature type="transmembrane region" description="Helical" evidence="6">
    <location>
        <begin position="20"/>
        <end position="41"/>
    </location>
</feature>
<protein>
    <recommendedName>
        <fullName evidence="7">Putative aromatic acid exporter C-terminal domain-containing protein</fullName>
    </recommendedName>
</protein>
<dbReference type="OrthoDB" id="357521at2"/>
<feature type="transmembrane region" description="Helical" evidence="6">
    <location>
        <begin position="120"/>
        <end position="142"/>
    </location>
</feature>
<dbReference type="RefSeq" id="WP_104847681.1">
    <property type="nucleotide sequence ID" value="NZ_PKOZ01000001.1"/>
</dbReference>
<dbReference type="InterPro" id="IPR052984">
    <property type="entry name" value="UPF0421"/>
</dbReference>
<sequence>MFKIGYRTIKTAIGTPVAIYIAQLIGLHSFASAGIITILCIQRTKKKSLRAAWDRFVACLIAMAYSYLFFEWIAYTPPVIGLMLLFFIPTTVALRVSGGIVTSSVIILHLYASNSITVDTLLNEVGLVVIGISVAFLVNFYMPSMDRELVEYKNKIENLYRIILRELSEYLVTGNSIWTGKEIIEADNAIKKAVYYAALDLENHITGSEDSYYHYFKLRERQLAILKRILPLAGKMDLSEHEGSREIGEFIGHLSDNVHHRNTTEEHIKQLDDLLDNLKKKEIPSNFDEFERRAALFQLGKELRDYLVIKSTVKPLPFTKIKQD</sequence>
<comment type="subcellular location">
    <subcellularLocation>
        <location evidence="1">Cell membrane</location>
        <topology evidence="1">Multi-pass membrane protein</topology>
    </subcellularLocation>
</comment>
<dbReference type="EMBL" id="PKOZ01000001">
    <property type="protein sequence ID" value="PQD96584.1"/>
    <property type="molecule type" value="Genomic_DNA"/>
</dbReference>
<evidence type="ECO:0000256" key="1">
    <source>
        <dbReference type="ARBA" id="ARBA00004651"/>
    </source>
</evidence>
<feature type="transmembrane region" description="Helical" evidence="6">
    <location>
        <begin position="80"/>
        <end position="108"/>
    </location>
</feature>
<evidence type="ECO:0000256" key="4">
    <source>
        <dbReference type="ARBA" id="ARBA00022989"/>
    </source>
</evidence>